<dbReference type="InterPro" id="IPR029471">
    <property type="entry name" value="HNH_5"/>
</dbReference>
<dbReference type="Gene3D" id="1.10.30.50">
    <property type="match status" value="1"/>
</dbReference>
<dbReference type="CDD" id="cd00085">
    <property type="entry name" value="HNHc"/>
    <property type="match status" value="1"/>
</dbReference>
<comment type="caution">
    <text evidence="2">The sequence shown here is derived from an EMBL/GenBank/DDBJ whole genome shotgun (WGS) entry which is preliminary data.</text>
</comment>
<dbReference type="InterPro" id="IPR003615">
    <property type="entry name" value="HNH_nuc"/>
</dbReference>
<name>A0A1E5QMT2_9CYAN</name>
<dbReference type="GO" id="GO:0003676">
    <property type="term" value="F:nucleic acid binding"/>
    <property type="evidence" value="ECO:0007669"/>
    <property type="project" value="InterPro"/>
</dbReference>
<organism evidence="2">
    <name type="scientific">Desertifilum tharense IPPAS B-1220</name>
    <dbReference type="NCBI Taxonomy" id="1781255"/>
    <lineage>
        <taxon>Bacteria</taxon>
        <taxon>Bacillati</taxon>
        <taxon>Cyanobacteriota</taxon>
        <taxon>Cyanophyceae</taxon>
        <taxon>Desertifilales</taxon>
        <taxon>Desertifilaceae</taxon>
        <taxon>Desertifilum</taxon>
    </lineage>
</organism>
<reference evidence="2" key="1">
    <citation type="submission" date="2016-09" db="EMBL/GenBank/DDBJ databases">
        <title>Draft genome of thermotolerant cyanobacterium Desertifilum sp. strain IPPAS B-1220.</title>
        <authorList>
            <person name="Sinetova M.A."/>
            <person name="Bolakhan K."/>
            <person name="Zayadan B.K."/>
            <person name="Mironov K.S."/>
            <person name="Ustinova V."/>
            <person name="Kupriyanova E.V."/>
            <person name="Sidorov R.A."/>
            <person name="Skrypnik A.N."/>
            <person name="Gogoleva N.E."/>
            <person name="Gogolev Y.V."/>
            <person name="Los D.A."/>
        </authorList>
    </citation>
    <scope>NUCLEOTIDE SEQUENCE [LARGE SCALE GENOMIC DNA]</scope>
    <source>
        <strain evidence="2">IPPAS B-1220</strain>
    </source>
</reference>
<dbReference type="STRING" id="1781255.BH720_06825"/>
<dbReference type="SMART" id="SM00507">
    <property type="entry name" value="HNHc"/>
    <property type="match status" value="1"/>
</dbReference>
<gene>
    <name evidence="2" type="ORF">BH720_06825</name>
</gene>
<dbReference type="AlphaFoldDB" id="A0A1E5QMT2"/>
<dbReference type="InterPro" id="IPR052892">
    <property type="entry name" value="NA-targeting_endonuclease"/>
</dbReference>
<proteinExistence type="predicted"/>
<protein>
    <submittedName>
        <fullName evidence="2">HNH nuclease</fullName>
    </submittedName>
</protein>
<sequence length="177" mass="20235">MQAQPPSPQPHILQKQVVVFSKNYLPLARINLKRAVVLLVTGQAESLELSNTQQWEIRSPNIVLQISEHIRLTTGNPERHWKVPAVSRREVFRRDRYTCQYCGATKHLTLDHVIPRSKGGTHTWDNVVTACEKCNSTKSDRLLHETGMTLKSKPKAPMHPAVAFVEQFWKEQHLADS</sequence>
<dbReference type="GO" id="GO:0004519">
    <property type="term" value="F:endonuclease activity"/>
    <property type="evidence" value="ECO:0007669"/>
    <property type="project" value="InterPro"/>
</dbReference>
<feature type="domain" description="HNH nuclease" evidence="1">
    <location>
        <begin position="86"/>
        <end position="136"/>
    </location>
</feature>
<accession>A0A1E5QMT2</accession>
<dbReference type="EMBL" id="MJGC01000042">
    <property type="protein sequence ID" value="OEJ75985.1"/>
    <property type="molecule type" value="Genomic_DNA"/>
</dbReference>
<dbReference type="OrthoDB" id="9802901at2"/>
<dbReference type="RefSeq" id="WP_069966426.1">
    <property type="nucleotide sequence ID" value="NZ_CM124774.1"/>
</dbReference>
<dbReference type="GO" id="GO:0008270">
    <property type="term" value="F:zinc ion binding"/>
    <property type="evidence" value="ECO:0007669"/>
    <property type="project" value="InterPro"/>
</dbReference>
<evidence type="ECO:0000259" key="1">
    <source>
        <dbReference type="SMART" id="SM00507"/>
    </source>
</evidence>
<dbReference type="PANTHER" id="PTHR33877">
    <property type="entry name" value="SLL1193 PROTEIN"/>
    <property type="match status" value="1"/>
</dbReference>
<evidence type="ECO:0000313" key="2">
    <source>
        <dbReference type="EMBL" id="OEJ75985.1"/>
    </source>
</evidence>
<dbReference type="PANTHER" id="PTHR33877:SF2">
    <property type="entry name" value="OS07G0170200 PROTEIN"/>
    <property type="match status" value="1"/>
</dbReference>
<dbReference type="Pfam" id="PF14279">
    <property type="entry name" value="HNH_5"/>
    <property type="match status" value="1"/>
</dbReference>